<feature type="non-terminal residue" evidence="1">
    <location>
        <position position="1"/>
    </location>
</feature>
<accession>A0A382YQC6</accession>
<gene>
    <name evidence="1" type="ORF">METZ01_LOCUS438277</name>
</gene>
<name>A0A382YQC6_9ZZZZ</name>
<sequence>VLGAGFAEHRTNFVARSLGGYLTDTNHDRHSTGRLWNLITSEEKVRSARPDSQWVEPMLQDLPLLVSNNRLSSERIPDEGIPGYFAILVDAVPEYMRNAVNAGRILEGSRRHRLGLAILSRASFDGTPYLADA</sequence>
<dbReference type="EMBL" id="UINC01177661">
    <property type="protein sequence ID" value="SVD85423.1"/>
    <property type="molecule type" value="Genomic_DNA"/>
</dbReference>
<evidence type="ECO:0000313" key="1">
    <source>
        <dbReference type="EMBL" id="SVD85423.1"/>
    </source>
</evidence>
<feature type="non-terminal residue" evidence="1">
    <location>
        <position position="133"/>
    </location>
</feature>
<proteinExistence type="predicted"/>
<reference evidence="1" key="1">
    <citation type="submission" date="2018-05" db="EMBL/GenBank/DDBJ databases">
        <authorList>
            <person name="Lanie J.A."/>
            <person name="Ng W.-L."/>
            <person name="Kazmierczak K.M."/>
            <person name="Andrzejewski T.M."/>
            <person name="Davidsen T.M."/>
            <person name="Wayne K.J."/>
            <person name="Tettelin H."/>
            <person name="Glass J.I."/>
            <person name="Rusch D."/>
            <person name="Podicherti R."/>
            <person name="Tsui H.-C.T."/>
            <person name="Winkler M.E."/>
        </authorList>
    </citation>
    <scope>NUCLEOTIDE SEQUENCE</scope>
</reference>
<organism evidence="1">
    <name type="scientific">marine metagenome</name>
    <dbReference type="NCBI Taxonomy" id="408172"/>
    <lineage>
        <taxon>unclassified sequences</taxon>
        <taxon>metagenomes</taxon>
        <taxon>ecological metagenomes</taxon>
    </lineage>
</organism>
<dbReference type="AlphaFoldDB" id="A0A382YQC6"/>
<protein>
    <submittedName>
        <fullName evidence="1">Uncharacterized protein</fullName>
    </submittedName>
</protein>